<accession>A0ABT8VFI0</accession>
<dbReference type="RefSeq" id="WP_302879922.1">
    <property type="nucleotide sequence ID" value="NZ_JAUMKJ010000030.1"/>
</dbReference>
<comment type="caution">
    <text evidence="1">The sequence shown here is derived from an EMBL/GenBank/DDBJ whole genome shotgun (WGS) entry which is preliminary data.</text>
</comment>
<organism evidence="1 2">
    <name type="scientific">Paenibacillus ehimensis</name>
    <dbReference type="NCBI Taxonomy" id="79264"/>
    <lineage>
        <taxon>Bacteria</taxon>
        <taxon>Bacillati</taxon>
        <taxon>Bacillota</taxon>
        <taxon>Bacilli</taxon>
        <taxon>Bacillales</taxon>
        <taxon>Paenibacillaceae</taxon>
        <taxon>Paenibacillus</taxon>
    </lineage>
</organism>
<keyword evidence="2" id="KW-1185">Reference proteome</keyword>
<dbReference type="Proteomes" id="UP001168883">
    <property type="component" value="Unassembled WGS sequence"/>
</dbReference>
<protein>
    <recommendedName>
        <fullName evidence="3">Restriction endonuclease</fullName>
    </recommendedName>
</protein>
<name>A0ABT8VFI0_9BACL</name>
<evidence type="ECO:0008006" key="3">
    <source>
        <dbReference type="Google" id="ProtNLM"/>
    </source>
</evidence>
<proteinExistence type="predicted"/>
<evidence type="ECO:0000313" key="2">
    <source>
        <dbReference type="Proteomes" id="UP001168883"/>
    </source>
</evidence>
<sequence>MARSRNTDVPASLAGYYYQLLLAAKELSRLLIIEGVQDHDGVGIEKGADIRVFFGNGTSIEAKFYSNKHFTRNHTSIRHTIYNFYLDFMKQDPAGLPTRKYVYSTNVPLHPDDHSFFDSWPRSGTGHESIYATYIRDCIVQESVLSDGRSKENYKTFKAGLADQDLKEWQYVEKLLHHLQHCPSDYAKYGYSATHEQLERFLKHIQFHFSAKWVPKCETISSIISDIQASLQAYNSSLQPTDCRQIALHLVDALFATTVKTDFPYVRIRHAKEIIAHHKEHLRNYLLEEKLKEAMEAIEEEIEMLEDFLAHHYKGTRGAEILETFLQFIELFYEELEQSEKTIDEFIQTYCLSQHGNTVKNVTSLFRPMSILSVYMNLNAKEVKLAGLPGIENFKFDGWESLCLKDASGCYHRDQVIRKFIVHSLDQAAKIDARKPIVLHTPHRPCALEKKALEGIVMNITQVEENERYFHLYSSLTYRCTFCLREQDSDSCMLEDVLHFVKGVCS</sequence>
<gene>
    <name evidence="1" type="ORF">Q3C12_22215</name>
</gene>
<dbReference type="EMBL" id="JAUMKJ010000030">
    <property type="protein sequence ID" value="MDO3679732.1"/>
    <property type="molecule type" value="Genomic_DNA"/>
</dbReference>
<reference evidence="1" key="1">
    <citation type="submission" date="2023-07" db="EMBL/GenBank/DDBJ databases">
        <authorList>
            <person name="Aktuganov G."/>
            <person name="Boyko T."/>
            <person name="Delegan Y."/>
            <person name="Galimzianova N."/>
            <person name="Gilvanova E."/>
            <person name="Korobov V."/>
            <person name="Kuzmina L."/>
            <person name="Melentiev A."/>
            <person name="Milman P."/>
            <person name="Ryabova A."/>
            <person name="Stupak E."/>
            <person name="Yasakov T."/>
            <person name="Zharikova N."/>
            <person name="Zhurenko E."/>
        </authorList>
    </citation>
    <scope>NUCLEOTIDE SEQUENCE</scope>
    <source>
        <strain evidence="1">IB-739</strain>
    </source>
</reference>
<evidence type="ECO:0000313" key="1">
    <source>
        <dbReference type="EMBL" id="MDO3679732.1"/>
    </source>
</evidence>